<evidence type="ECO:0000256" key="7">
    <source>
        <dbReference type="SAM" id="Phobius"/>
    </source>
</evidence>
<feature type="domain" description="Major facilitator superfamily (MFS) profile" evidence="8">
    <location>
        <begin position="1"/>
        <end position="382"/>
    </location>
</feature>
<dbReference type="InterPro" id="IPR011701">
    <property type="entry name" value="MFS"/>
</dbReference>
<dbReference type="PANTHER" id="PTHR23514:SF3">
    <property type="entry name" value="BYPASS OF STOP CODON PROTEIN 6"/>
    <property type="match status" value="1"/>
</dbReference>
<evidence type="ECO:0000313" key="10">
    <source>
        <dbReference type="Proteomes" id="UP000002484"/>
    </source>
</evidence>
<dbReference type="HOGENOM" id="CLU_021993_0_0_11"/>
<dbReference type="Pfam" id="PF07690">
    <property type="entry name" value="MFS_1"/>
    <property type="match status" value="1"/>
</dbReference>
<feature type="transmembrane region" description="Helical" evidence="7">
    <location>
        <begin position="267"/>
        <end position="287"/>
    </location>
</feature>
<keyword evidence="3" id="KW-0813">Transport</keyword>
<dbReference type="InterPro" id="IPR020846">
    <property type="entry name" value="MFS_dom"/>
</dbReference>
<evidence type="ECO:0000256" key="3">
    <source>
        <dbReference type="ARBA" id="ARBA00022448"/>
    </source>
</evidence>
<keyword evidence="5 7" id="KW-1133">Transmembrane helix</keyword>
<evidence type="ECO:0000259" key="8">
    <source>
        <dbReference type="PROSITE" id="PS50850"/>
    </source>
</evidence>
<accession>E3IV84</accession>
<evidence type="ECO:0000256" key="2">
    <source>
        <dbReference type="ARBA" id="ARBA00008335"/>
    </source>
</evidence>
<gene>
    <name evidence="9" type="ordered locus">FraEuI1c_2054</name>
</gene>
<dbReference type="AlphaFoldDB" id="E3IV84"/>
<dbReference type="EMBL" id="CP002299">
    <property type="protein sequence ID" value="ADP80104.1"/>
    <property type="molecule type" value="Genomic_DNA"/>
</dbReference>
<dbReference type="eggNOG" id="COG0738">
    <property type="taxonomic scope" value="Bacteria"/>
</dbReference>
<dbReference type="InterPro" id="IPR051788">
    <property type="entry name" value="MFS_Transporter"/>
</dbReference>
<feature type="transmembrane region" description="Helical" evidence="7">
    <location>
        <begin position="324"/>
        <end position="346"/>
    </location>
</feature>
<protein>
    <submittedName>
        <fullName evidence="9">Major facilitator superfamily MFS_1</fullName>
    </submittedName>
</protein>
<dbReference type="Proteomes" id="UP000002484">
    <property type="component" value="Chromosome"/>
</dbReference>
<dbReference type="PROSITE" id="PS50850">
    <property type="entry name" value="MFS"/>
    <property type="match status" value="1"/>
</dbReference>
<dbReference type="GO" id="GO:0022857">
    <property type="term" value="F:transmembrane transporter activity"/>
    <property type="evidence" value="ECO:0007669"/>
    <property type="project" value="InterPro"/>
</dbReference>
<dbReference type="InterPro" id="IPR036259">
    <property type="entry name" value="MFS_trans_sf"/>
</dbReference>
<dbReference type="PANTHER" id="PTHR23514">
    <property type="entry name" value="BYPASS OF STOP CODON PROTEIN 6"/>
    <property type="match status" value="1"/>
</dbReference>
<feature type="transmembrane region" description="Helical" evidence="7">
    <location>
        <begin position="70"/>
        <end position="94"/>
    </location>
</feature>
<dbReference type="SUPFAM" id="SSF103473">
    <property type="entry name" value="MFS general substrate transporter"/>
    <property type="match status" value="1"/>
</dbReference>
<keyword evidence="10" id="KW-1185">Reference proteome</keyword>
<evidence type="ECO:0000256" key="5">
    <source>
        <dbReference type="ARBA" id="ARBA00022989"/>
    </source>
</evidence>
<dbReference type="KEGG" id="fri:FraEuI1c_2054"/>
<keyword evidence="4 7" id="KW-0812">Transmembrane</keyword>
<evidence type="ECO:0000313" key="9">
    <source>
        <dbReference type="EMBL" id="ADP80104.1"/>
    </source>
</evidence>
<dbReference type="InParanoid" id="E3IV84"/>
<evidence type="ECO:0000256" key="1">
    <source>
        <dbReference type="ARBA" id="ARBA00004651"/>
    </source>
</evidence>
<feature type="transmembrane region" description="Helical" evidence="7">
    <location>
        <begin position="47"/>
        <end position="64"/>
    </location>
</feature>
<dbReference type="OrthoDB" id="9795150at2"/>
<dbReference type="Gene3D" id="1.20.1250.20">
    <property type="entry name" value="MFS general substrate transporter like domains"/>
    <property type="match status" value="1"/>
</dbReference>
<feature type="transmembrane region" description="Helical" evidence="7">
    <location>
        <begin position="191"/>
        <end position="214"/>
    </location>
</feature>
<feature type="transmembrane region" description="Helical" evidence="7">
    <location>
        <begin position="132"/>
        <end position="152"/>
    </location>
</feature>
<feature type="transmembrane region" description="Helical" evidence="7">
    <location>
        <begin position="234"/>
        <end position="255"/>
    </location>
</feature>
<dbReference type="GO" id="GO:0005886">
    <property type="term" value="C:plasma membrane"/>
    <property type="evidence" value="ECO:0007669"/>
    <property type="project" value="UniProtKB-SubCell"/>
</dbReference>
<feature type="transmembrane region" description="Helical" evidence="7">
    <location>
        <begin position="15"/>
        <end position="35"/>
    </location>
</feature>
<evidence type="ECO:0000256" key="4">
    <source>
        <dbReference type="ARBA" id="ARBA00022692"/>
    </source>
</evidence>
<keyword evidence="6 7" id="KW-0472">Membrane</keyword>
<feature type="transmembrane region" description="Helical" evidence="7">
    <location>
        <begin position="106"/>
        <end position="126"/>
    </location>
</feature>
<sequence>MLLPAQMRDYGVDQATIGATFVANSVGFVVASAVVGPLGHRFGMRRMILAASVVLGGAYLLSASRPPLAVLVLASFVVGSASGSCEGVLNAYVAGLPSATAVMNRLHAYFGVGALLGPLAAAGLLTVADWPAVMLIMAGLALPPAAVGWLTFPARDVDPLLVAHPGAVVASQAAGVDGVAPVAMSRSGRHALLAVVRQPLVLWAGAMLCVYVGLEQGIGNWGYTYLVDARSVSGLLAGYTASGYWFGLTVGRFAATPATTRLRLSATQILSVCMVGTTVSCALLWAAPATAGLASLSFVPLGFFLGPVYPTTMSIMHRLTDAHLVPTAIGALGAGGVAGGALFPWLMGTVIQLVGPWTLPPVALMLAVLQYALWRVLGRRLAGSGRPGGTSTAVGLSNGKVGRFVPNPARD</sequence>
<comment type="similarity">
    <text evidence="2">Belongs to the major facilitator superfamily.</text>
</comment>
<organism evidence="9 10">
    <name type="scientific">Pseudofrankia inefficax (strain DSM 45817 / CECT 9037 / DDB 130130 / EuI1c)</name>
    <name type="common">Frankia inefficax</name>
    <dbReference type="NCBI Taxonomy" id="298654"/>
    <lineage>
        <taxon>Bacteria</taxon>
        <taxon>Bacillati</taxon>
        <taxon>Actinomycetota</taxon>
        <taxon>Actinomycetes</taxon>
        <taxon>Frankiales</taxon>
        <taxon>Frankiaceae</taxon>
        <taxon>Pseudofrankia</taxon>
    </lineage>
</organism>
<name>E3IV84_PSEI1</name>
<comment type="subcellular location">
    <subcellularLocation>
        <location evidence="1">Cell membrane</location>
        <topology evidence="1">Multi-pass membrane protein</topology>
    </subcellularLocation>
</comment>
<evidence type="ECO:0000256" key="6">
    <source>
        <dbReference type="ARBA" id="ARBA00023136"/>
    </source>
</evidence>
<feature type="transmembrane region" description="Helical" evidence="7">
    <location>
        <begin position="293"/>
        <end position="312"/>
    </location>
</feature>
<dbReference type="STRING" id="298654.FraEuI1c_2054"/>
<reference evidence="9 10" key="1">
    <citation type="submission" date="2010-10" db="EMBL/GenBank/DDBJ databases">
        <title>Complete sequence of Frankia sp. EuI1c.</title>
        <authorList>
            <consortium name="US DOE Joint Genome Institute"/>
            <person name="Lucas S."/>
            <person name="Copeland A."/>
            <person name="Lapidus A."/>
            <person name="Cheng J.-F."/>
            <person name="Bruce D."/>
            <person name="Goodwin L."/>
            <person name="Pitluck S."/>
            <person name="Chertkov O."/>
            <person name="Detter J.C."/>
            <person name="Han C."/>
            <person name="Tapia R."/>
            <person name="Land M."/>
            <person name="Hauser L."/>
            <person name="Jeffries C."/>
            <person name="Kyrpides N."/>
            <person name="Ivanova N."/>
            <person name="Mikhailova N."/>
            <person name="Beauchemin N."/>
            <person name="Sen A."/>
            <person name="Sur S.A."/>
            <person name="Gtari M."/>
            <person name="Wall L."/>
            <person name="Tisa L."/>
            <person name="Woyke T."/>
        </authorList>
    </citation>
    <scope>NUCLEOTIDE SEQUENCE [LARGE SCALE GENOMIC DNA]</scope>
    <source>
        <strain evidence="10">DSM 45817 / CECT 9037 / EuI1c</strain>
    </source>
</reference>
<feature type="transmembrane region" description="Helical" evidence="7">
    <location>
        <begin position="358"/>
        <end position="377"/>
    </location>
</feature>
<proteinExistence type="inferred from homology"/>